<dbReference type="AlphaFoldDB" id="A0A378TMD9"/>
<evidence type="ECO:0000313" key="2">
    <source>
        <dbReference type="Proteomes" id="UP000254978"/>
    </source>
</evidence>
<organism evidence="1 2">
    <name type="scientific">Mycolicibacterium tokaiense</name>
    <dbReference type="NCBI Taxonomy" id="39695"/>
    <lineage>
        <taxon>Bacteria</taxon>
        <taxon>Bacillati</taxon>
        <taxon>Actinomycetota</taxon>
        <taxon>Actinomycetes</taxon>
        <taxon>Mycobacteriales</taxon>
        <taxon>Mycobacteriaceae</taxon>
        <taxon>Mycolicibacterium</taxon>
    </lineage>
</organism>
<keyword evidence="2" id="KW-1185">Reference proteome</keyword>
<dbReference type="Proteomes" id="UP000254978">
    <property type="component" value="Unassembled WGS sequence"/>
</dbReference>
<gene>
    <name evidence="1" type="ORF">NCTC10821_04330</name>
</gene>
<protein>
    <submittedName>
        <fullName evidence="1">Uncharacterized protein</fullName>
    </submittedName>
</protein>
<accession>A0A378TMD9</accession>
<dbReference type="RefSeq" id="WP_115279868.1">
    <property type="nucleotide sequence ID" value="NZ_AP022600.1"/>
</dbReference>
<sequence>MADVTFLSQNEPVDEYGRALYAVSRSILRAHFDELSQADLVDLNCDKPDVTFRQLAKLARLHRDKGLRGDGFEWAVHEAILGGEPRVTELVAEALRKVSPKGFADLDQPHSLMFGHERARHLGFTDAVVSNASGDAVLLPDGSGRPFAFGSWVPIAARGVAAEPDLATRIKKVWKTDIFLSGPDKSRFAATTIKSNWHHLEDGNGLRVAIVPQAVDLRPGYSRWNSLHLVALPDPDGFMGLFNDAYEAVAEAILTVGGHDRGLYFYKPSAKAQRIQKQLEKYGTVKVVEILEALNDAAQQNLIAVDRRLMSVEAPEWLHINEKRTPIIAPRPSFEKLD</sequence>
<dbReference type="OrthoDB" id="4760905at2"/>
<name>A0A378TMD9_9MYCO</name>
<dbReference type="EMBL" id="UGQT01000001">
    <property type="protein sequence ID" value="STZ60786.1"/>
    <property type="molecule type" value="Genomic_DNA"/>
</dbReference>
<reference evidence="1 2" key="1">
    <citation type="submission" date="2018-06" db="EMBL/GenBank/DDBJ databases">
        <authorList>
            <consortium name="Pathogen Informatics"/>
            <person name="Doyle S."/>
        </authorList>
    </citation>
    <scope>NUCLEOTIDE SEQUENCE [LARGE SCALE GENOMIC DNA]</scope>
    <source>
        <strain evidence="1 2">NCTC10821</strain>
    </source>
</reference>
<proteinExistence type="predicted"/>
<evidence type="ECO:0000313" key="1">
    <source>
        <dbReference type="EMBL" id="STZ60786.1"/>
    </source>
</evidence>